<proteinExistence type="predicted"/>
<organism evidence="1 2">
    <name type="scientific">Streblomastix strix</name>
    <dbReference type="NCBI Taxonomy" id="222440"/>
    <lineage>
        <taxon>Eukaryota</taxon>
        <taxon>Metamonada</taxon>
        <taxon>Preaxostyla</taxon>
        <taxon>Oxymonadida</taxon>
        <taxon>Streblomastigidae</taxon>
        <taxon>Streblomastix</taxon>
    </lineage>
</organism>
<feature type="non-terminal residue" evidence="1">
    <location>
        <position position="1"/>
    </location>
</feature>
<sequence>TGRESRIPNYSQNRDLALLAECEVLKRVVRVQLQFDSYGNLFNSGVITLENTLLAEVYVTKE</sequence>
<name>A0A5J4R9H9_9EUKA</name>
<protein>
    <submittedName>
        <fullName evidence="1">Uncharacterized protein</fullName>
    </submittedName>
</protein>
<gene>
    <name evidence="1" type="ORF">EZS28_053506</name>
</gene>
<dbReference type="AlphaFoldDB" id="A0A5J4R9H9"/>
<evidence type="ECO:0000313" key="1">
    <source>
        <dbReference type="EMBL" id="KAA6330408.1"/>
    </source>
</evidence>
<reference evidence="1 2" key="1">
    <citation type="submission" date="2019-03" db="EMBL/GenBank/DDBJ databases">
        <title>Single cell metagenomics reveals metabolic interactions within the superorganism composed of flagellate Streblomastix strix and complex community of Bacteroidetes bacteria on its surface.</title>
        <authorList>
            <person name="Treitli S.C."/>
            <person name="Kolisko M."/>
            <person name="Husnik F."/>
            <person name="Keeling P."/>
            <person name="Hampl V."/>
        </authorList>
    </citation>
    <scope>NUCLEOTIDE SEQUENCE [LARGE SCALE GENOMIC DNA]</scope>
    <source>
        <strain evidence="1">ST1C</strain>
    </source>
</reference>
<comment type="caution">
    <text evidence="1">The sequence shown here is derived from an EMBL/GenBank/DDBJ whole genome shotgun (WGS) entry which is preliminary data.</text>
</comment>
<accession>A0A5J4R9H9</accession>
<evidence type="ECO:0000313" key="2">
    <source>
        <dbReference type="Proteomes" id="UP000324800"/>
    </source>
</evidence>
<dbReference type="Proteomes" id="UP000324800">
    <property type="component" value="Unassembled WGS sequence"/>
</dbReference>
<dbReference type="EMBL" id="SNRW01042842">
    <property type="protein sequence ID" value="KAA6330408.1"/>
    <property type="molecule type" value="Genomic_DNA"/>
</dbReference>